<dbReference type="Proteomes" id="UP001500724">
    <property type="component" value="Unassembled WGS sequence"/>
</dbReference>
<name>A0ABP3SYZ7_9ACTN</name>
<proteinExistence type="predicted"/>
<reference evidence="2" key="1">
    <citation type="journal article" date="2019" name="Int. J. Syst. Evol. Microbiol.">
        <title>The Global Catalogue of Microorganisms (GCM) 10K type strain sequencing project: providing services to taxonomists for standard genome sequencing and annotation.</title>
        <authorList>
            <consortium name="The Broad Institute Genomics Platform"/>
            <consortium name="The Broad Institute Genome Sequencing Center for Infectious Disease"/>
            <person name="Wu L."/>
            <person name="Ma J."/>
        </authorList>
    </citation>
    <scope>NUCLEOTIDE SEQUENCE [LARGE SCALE GENOMIC DNA]</scope>
    <source>
        <strain evidence="2">JCM 10367</strain>
    </source>
</reference>
<gene>
    <name evidence="1" type="ORF">GCM10009535_52660</name>
</gene>
<keyword evidence="2" id="KW-1185">Reference proteome</keyword>
<sequence>MEESALPVDYQRMLSIVAAAAGPVMVKDVGAELGIDIQVPGRLEPLRGKLTKLADRGWLHKRPDGKFTVRP</sequence>
<comment type="caution">
    <text evidence="1">The sequence shown here is derived from an EMBL/GenBank/DDBJ whole genome shotgun (WGS) entry which is preliminary data.</text>
</comment>
<evidence type="ECO:0000313" key="2">
    <source>
        <dbReference type="Proteomes" id="UP001500724"/>
    </source>
</evidence>
<dbReference type="EMBL" id="BAAAGU010000069">
    <property type="protein sequence ID" value="GAA0666351.1"/>
    <property type="molecule type" value="Genomic_DNA"/>
</dbReference>
<protein>
    <submittedName>
        <fullName evidence="1">Uncharacterized protein</fullName>
    </submittedName>
</protein>
<organism evidence="1 2">
    <name type="scientific">Streptomyces thermocarboxydovorans</name>
    <dbReference type="NCBI Taxonomy" id="59298"/>
    <lineage>
        <taxon>Bacteria</taxon>
        <taxon>Bacillati</taxon>
        <taxon>Actinomycetota</taxon>
        <taxon>Actinomycetes</taxon>
        <taxon>Kitasatosporales</taxon>
        <taxon>Streptomycetaceae</taxon>
        <taxon>Streptomyces</taxon>
    </lineage>
</organism>
<evidence type="ECO:0000313" key="1">
    <source>
        <dbReference type="EMBL" id="GAA0666351.1"/>
    </source>
</evidence>
<accession>A0ABP3SYZ7</accession>